<dbReference type="eggNOG" id="COG1359">
    <property type="taxonomic scope" value="Bacteria"/>
</dbReference>
<feature type="domain" description="ABM" evidence="1">
    <location>
        <begin position="5"/>
        <end position="95"/>
    </location>
</feature>
<dbReference type="InterPro" id="IPR007138">
    <property type="entry name" value="ABM_dom"/>
</dbReference>
<dbReference type="SUPFAM" id="SSF54909">
    <property type="entry name" value="Dimeric alpha+beta barrel"/>
    <property type="match status" value="1"/>
</dbReference>
<dbReference type="PANTHER" id="PTHR33336:SF3">
    <property type="entry name" value="ABM DOMAIN-CONTAINING PROTEIN"/>
    <property type="match status" value="1"/>
</dbReference>
<gene>
    <name evidence="2" type="ordered locus">cauri_0856</name>
</gene>
<dbReference type="Proteomes" id="UP000002077">
    <property type="component" value="Chromosome"/>
</dbReference>
<evidence type="ECO:0000313" key="3">
    <source>
        <dbReference type="Proteomes" id="UP000002077"/>
    </source>
</evidence>
<proteinExistence type="predicted"/>
<dbReference type="Gene3D" id="3.30.70.100">
    <property type="match status" value="1"/>
</dbReference>
<dbReference type="AlphaFoldDB" id="C3PF49"/>
<name>C3PF49_CORA7</name>
<accession>C3PF49</accession>
<protein>
    <recommendedName>
        <fullName evidence="1">ABM domain-containing protein</fullName>
    </recommendedName>
</protein>
<reference evidence="2 3" key="1">
    <citation type="journal article" date="2010" name="BMC Genomics">
        <title>Complete genome sequence and lifestyle of black-pigmented Corynebacterium aurimucosum ATCC 700975 (formerly C. nigricans CN-1) isolated from a vaginal swab of a woman with spontaneous abortion.</title>
        <authorList>
            <person name="Trost E."/>
            <person name="Gotker S."/>
            <person name="Schneider J."/>
            <person name="Schneiker-Bekel S."/>
            <person name="Szczepanowski R."/>
            <person name="Tilker A."/>
            <person name="Viehoever P."/>
            <person name="Arnold W."/>
            <person name="Bekel T."/>
            <person name="Blom J."/>
            <person name="Gartemann K.H."/>
            <person name="Linke B."/>
            <person name="Goesmann A."/>
            <person name="Puhler A."/>
            <person name="Shukla S.K."/>
            <person name="Tauch A."/>
        </authorList>
    </citation>
    <scope>NUCLEOTIDE SEQUENCE [LARGE SCALE GENOMIC DNA]</scope>
    <source>
        <strain evidence="3">ATCC 700975 / DSM 44827 / CIP 107346 / CN-1</strain>
    </source>
</reference>
<dbReference type="InterPro" id="IPR011008">
    <property type="entry name" value="Dimeric_a/b-barrel"/>
</dbReference>
<dbReference type="PANTHER" id="PTHR33336">
    <property type="entry name" value="QUINOL MONOOXYGENASE YGIN-RELATED"/>
    <property type="match status" value="1"/>
</dbReference>
<dbReference type="GO" id="GO:0003824">
    <property type="term" value="F:catalytic activity"/>
    <property type="evidence" value="ECO:0007669"/>
    <property type="project" value="TreeGrafter"/>
</dbReference>
<evidence type="ECO:0000313" key="2">
    <source>
        <dbReference type="EMBL" id="ACP32453.1"/>
    </source>
</evidence>
<sequence length="109" mass="12901">MGPMILINVQFHVKPEYADTFLEEIDWYTKACQAEPGCIDFKWFRDPEDKQRFLLLESYKDGTDVDHVNTEHFKRSCEELPKYLVETPDIINTHIPGKTEWDKMAEFSV</sequence>
<keyword evidence="3" id="KW-1185">Reference proteome</keyword>
<dbReference type="Pfam" id="PF03992">
    <property type="entry name" value="ABM"/>
    <property type="match status" value="1"/>
</dbReference>
<organism evidence="2 3">
    <name type="scientific">Corynebacterium aurimucosum (strain ATCC 700975 / DSM 44827 / CIP 107346 / CN-1)</name>
    <name type="common">Corynebacterium nigricans</name>
    <dbReference type="NCBI Taxonomy" id="548476"/>
    <lineage>
        <taxon>Bacteria</taxon>
        <taxon>Bacillati</taxon>
        <taxon>Actinomycetota</taxon>
        <taxon>Actinomycetes</taxon>
        <taxon>Mycobacteriales</taxon>
        <taxon>Corynebacteriaceae</taxon>
        <taxon>Corynebacterium</taxon>
    </lineage>
</organism>
<dbReference type="EMBL" id="CP001601">
    <property type="protein sequence ID" value="ACP32453.1"/>
    <property type="molecule type" value="Genomic_DNA"/>
</dbReference>
<dbReference type="KEGG" id="car:cauri_0856"/>
<dbReference type="InterPro" id="IPR050744">
    <property type="entry name" value="AI-2_Isomerase_LsrG"/>
</dbReference>
<dbReference type="STRING" id="548476.cauri_0856"/>
<evidence type="ECO:0000259" key="1">
    <source>
        <dbReference type="PROSITE" id="PS51725"/>
    </source>
</evidence>
<dbReference type="HOGENOM" id="CLU_131496_7_0_11"/>
<dbReference type="PROSITE" id="PS51725">
    <property type="entry name" value="ABM"/>
    <property type="match status" value="1"/>
</dbReference>